<dbReference type="Proteomes" id="UP001617427">
    <property type="component" value="Unassembled WGS sequence"/>
</dbReference>
<dbReference type="RefSeq" id="WP_402697949.1">
    <property type="nucleotide sequence ID" value="NZ_JBIUZV010000001.1"/>
</dbReference>
<evidence type="ECO:0008006" key="3">
    <source>
        <dbReference type="Google" id="ProtNLM"/>
    </source>
</evidence>
<protein>
    <recommendedName>
        <fullName evidence="3">Transmembrane protein</fullName>
    </recommendedName>
</protein>
<reference evidence="1 2" key="1">
    <citation type="submission" date="2024-10" db="EMBL/GenBank/DDBJ databases">
        <title>The Natural Products Discovery Center: Release of the First 8490 Sequenced Strains for Exploring Actinobacteria Biosynthetic Diversity.</title>
        <authorList>
            <person name="Kalkreuter E."/>
            <person name="Kautsar S.A."/>
            <person name="Yang D."/>
            <person name="Bader C.D."/>
            <person name="Teijaro C.N."/>
            <person name="Fluegel L."/>
            <person name="Davis C.M."/>
            <person name="Simpson J.R."/>
            <person name="Lauterbach L."/>
            <person name="Steele A.D."/>
            <person name="Gui C."/>
            <person name="Meng S."/>
            <person name="Li G."/>
            <person name="Viehrig K."/>
            <person name="Ye F."/>
            <person name="Su P."/>
            <person name="Kiefer A.F."/>
            <person name="Nichols A."/>
            <person name="Cepeda A.J."/>
            <person name="Yan W."/>
            <person name="Fan B."/>
            <person name="Jiang Y."/>
            <person name="Adhikari A."/>
            <person name="Zheng C.-J."/>
            <person name="Schuster L."/>
            <person name="Cowan T.M."/>
            <person name="Smanski M.J."/>
            <person name="Chevrette M.G."/>
            <person name="De Carvalho L.P.S."/>
            <person name="Shen B."/>
        </authorList>
    </citation>
    <scope>NUCLEOTIDE SEQUENCE [LARGE SCALE GENOMIC DNA]</scope>
    <source>
        <strain evidence="1 2">NPDC087045</strain>
    </source>
</reference>
<gene>
    <name evidence="1" type="ORF">ACIPEN_00650</name>
</gene>
<accession>A0ABW8EW61</accession>
<name>A0ABW8EW61_9BURK</name>
<proteinExistence type="predicted"/>
<keyword evidence="2" id="KW-1185">Reference proteome</keyword>
<dbReference type="EMBL" id="JBIUZV010000001">
    <property type="protein sequence ID" value="MFJ3044312.1"/>
    <property type="molecule type" value="Genomic_DNA"/>
</dbReference>
<sequence length="169" mass="18741">MKPYAKLCALTPDRAILAALLLLFLVHLWPAYSAWKLRRESAMTYAFARPLMGIVEAGYRNGTATLAGGSDPRNGVITLQIAGQPEEQSTLTLIPMIRSPEGFHPLDLDIAQSAGKAEVIIWFCVSPISKFESSYLMNKPGSLPGRYAPFECRRQRMEEKIGGVSWLKK</sequence>
<evidence type="ECO:0000313" key="2">
    <source>
        <dbReference type="Proteomes" id="UP001617427"/>
    </source>
</evidence>
<dbReference type="Gene3D" id="3.30.700.10">
    <property type="entry name" value="Glycoprotein, Type 4 Pilin"/>
    <property type="match status" value="1"/>
</dbReference>
<organism evidence="1 2">
    <name type="scientific">Herbaspirillum chlorophenolicum</name>
    <dbReference type="NCBI Taxonomy" id="211589"/>
    <lineage>
        <taxon>Bacteria</taxon>
        <taxon>Pseudomonadati</taxon>
        <taxon>Pseudomonadota</taxon>
        <taxon>Betaproteobacteria</taxon>
        <taxon>Burkholderiales</taxon>
        <taxon>Oxalobacteraceae</taxon>
        <taxon>Herbaspirillum</taxon>
    </lineage>
</organism>
<evidence type="ECO:0000313" key="1">
    <source>
        <dbReference type="EMBL" id="MFJ3044312.1"/>
    </source>
</evidence>
<comment type="caution">
    <text evidence="1">The sequence shown here is derived from an EMBL/GenBank/DDBJ whole genome shotgun (WGS) entry which is preliminary data.</text>
</comment>